<dbReference type="InterPro" id="IPR023650">
    <property type="entry name" value="Beta-lactam_class-A_AS"/>
</dbReference>
<dbReference type="GO" id="GO:0030655">
    <property type="term" value="P:beta-lactam antibiotic catabolic process"/>
    <property type="evidence" value="ECO:0007669"/>
    <property type="project" value="InterPro"/>
</dbReference>
<reference evidence="8" key="1">
    <citation type="submission" date="2021-04" db="EMBL/GenBank/DDBJ databases">
        <title>Genomic sequence of Actinosynnema pretiosum subsp. pretiosum ATCC 31280 (C-14919).</title>
        <authorList>
            <person name="Bai L."/>
            <person name="Wang X."/>
            <person name="Xiao Y."/>
        </authorList>
    </citation>
    <scope>NUCLEOTIDE SEQUENCE</scope>
    <source>
        <strain evidence="8">ATCC 31280</strain>
    </source>
</reference>
<dbReference type="GO" id="GO:0046677">
    <property type="term" value="P:response to antibiotic"/>
    <property type="evidence" value="ECO:0007669"/>
    <property type="project" value="UniProtKB-UniRule"/>
</dbReference>
<dbReference type="SUPFAM" id="SSF56601">
    <property type="entry name" value="beta-lactamase/transpeptidase-like"/>
    <property type="match status" value="1"/>
</dbReference>
<evidence type="ECO:0000313" key="8">
    <source>
        <dbReference type="EMBL" id="QUF04632.1"/>
    </source>
</evidence>
<dbReference type="InterPro" id="IPR000871">
    <property type="entry name" value="Beta-lactam_class-A"/>
</dbReference>
<dbReference type="PRINTS" id="PR00118">
    <property type="entry name" value="BLACTAMASEA"/>
</dbReference>
<dbReference type="PROSITE" id="PS51257">
    <property type="entry name" value="PROKAR_LIPOPROTEIN"/>
    <property type="match status" value="1"/>
</dbReference>
<dbReference type="EMBL" id="CP073249">
    <property type="protein sequence ID" value="QUF04632.1"/>
    <property type="molecule type" value="Genomic_DNA"/>
</dbReference>
<dbReference type="InterPro" id="IPR045155">
    <property type="entry name" value="Beta-lactam_cat"/>
</dbReference>
<name>A0AA45L7F0_9PSEU</name>
<sequence>MLTTRAHRAGTAALLFALVAGCGQAAPPAQAGVAQTATTTATATSRTAAPLGSPAFAALEQRFDARLGVYALDTGSGRVVAHRADERFAYASTFKALAFGALLAERSVADLDERITFTGEELVTYSPITEGKVDTGMTLREVADAAVRHSDNTAGNLLLRELGGDAGLAGGPAAFERALRAIGDTTTSPARVETELNEAVPGDPRDTSTPEALAADLRRYAVDADVLADDRRELLVSTMRANTTGDEAIRAGVPLGWVVADKTGSARYGGRNDIAVLWPPDRAPIVLAVLSGKATADAEHDDALLAEATRAVVELLD</sequence>
<gene>
    <name evidence="8" type="primary">bla</name>
    <name evidence="8" type="ORF">KCV87_00310</name>
</gene>
<evidence type="ECO:0000256" key="1">
    <source>
        <dbReference type="ARBA" id="ARBA00009009"/>
    </source>
</evidence>
<evidence type="ECO:0000256" key="4">
    <source>
        <dbReference type="ARBA" id="ARBA00023251"/>
    </source>
</evidence>
<dbReference type="EC" id="3.5.2.6" evidence="2 5"/>
<proteinExistence type="inferred from homology"/>
<feature type="chain" id="PRO_5041354767" description="Beta-lactamase" evidence="6">
    <location>
        <begin position="26"/>
        <end position="317"/>
    </location>
</feature>
<dbReference type="GO" id="GO:0008800">
    <property type="term" value="F:beta-lactamase activity"/>
    <property type="evidence" value="ECO:0007669"/>
    <property type="project" value="UniProtKB-UniRule"/>
</dbReference>
<feature type="domain" description="Beta-lactamase class A catalytic" evidence="7">
    <location>
        <begin position="68"/>
        <end position="290"/>
    </location>
</feature>
<comment type="catalytic activity">
    <reaction evidence="5">
        <text>a beta-lactam + H2O = a substituted beta-amino acid</text>
        <dbReference type="Rhea" id="RHEA:20401"/>
        <dbReference type="ChEBI" id="CHEBI:15377"/>
        <dbReference type="ChEBI" id="CHEBI:35627"/>
        <dbReference type="ChEBI" id="CHEBI:140347"/>
        <dbReference type="EC" id="3.5.2.6"/>
    </reaction>
</comment>
<organism evidence="8 9">
    <name type="scientific">Actinosynnema pretiosum subsp. pretiosum</name>
    <dbReference type="NCBI Taxonomy" id="103721"/>
    <lineage>
        <taxon>Bacteria</taxon>
        <taxon>Bacillati</taxon>
        <taxon>Actinomycetota</taxon>
        <taxon>Actinomycetes</taxon>
        <taxon>Pseudonocardiales</taxon>
        <taxon>Pseudonocardiaceae</taxon>
        <taxon>Actinosynnema</taxon>
    </lineage>
</organism>
<evidence type="ECO:0000259" key="7">
    <source>
        <dbReference type="Pfam" id="PF13354"/>
    </source>
</evidence>
<keyword evidence="6" id="KW-0732">Signal</keyword>
<comment type="similarity">
    <text evidence="1 5">Belongs to the class-A beta-lactamase family.</text>
</comment>
<evidence type="ECO:0000256" key="6">
    <source>
        <dbReference type="SAM" id="SignalP"/>
    </source>
</evidence>
<keyword evidence="4 5" id="KW-0046">Antibiotic resistance</keyword>
<protein>
    <recommendedName>
        <fullName evidence="2 5">Beta-lactamase</fullName>
        <ecNumber evidence="2 5">3.5.2.6</ecNumber>
    </recommendedName>
</protein>
<accession>A0AA45L7F0</accession>
<evidence type="ECO:0000256" key="2">
    <source>
        <dbReference type="ARBA" id="ARBA00012865"/>
    </source>
</evidence>
<feature type="signal peptide" evidence="6">
    <location>
        <begin position="1"/>
        <end position="25"/>
    </location>
</feature>
<dbReference type="PANTHER" id="PTHR35333">
    <property type="entry name" value="BETA-LACTAMASE"/>
    <property type="match status" value="1"/>
</dbReference>
<dbReference type="PANTHER" id="PTHR35333:SF3">
    <property type="entry name" value="BETA-LACTAMASE-TYPE TRANSPEPTIDASE FOLD CONTAINING PROTEIN"/>
    <property type="match status" value="1"/>
</dbReference>
<keyword evidence="3 5" id="KW-0378">Hydrolase</keyword>
<dbReference type="PROSITE" id="PS00146">
    <property type="entry name" value="BETA_LACTAMASE_A"/>
    <property type="match status" value="1"/>
</dbReference>
<dbReference type="Gene3D" id="3.40.710.10">
    <property type="entry name" value="DD-peptidase/beta-lactamase superfamily"/>
    <property type="match status" value="1"/>
</dbReference>
<dbReference type="InterPro" id="IPR012338">
    <property type="entry name" value="Beta-lactam/transpept-like"/>
</dbReference>
<evidence type="ECO:0000313" key="9">
    <source>
        <dbReference type="Proteomes" id="UP000677152"/>
    </source>
</evidence>
<dbReference type="Pfam" id="PF13354">
    <property type="entry name" value="Beta-lactamase2"/>
    <property type="match status" value="1"/>
</dbReference>
<dbReference type="AlphaFoldDB" id="A0AA45L7F0"/>
<dbReference type="NCBIfam" id="NF033103">
    <property type="entry name" value="bla_class_A"/>
    <property type="match status" value="1"/>
</dbReference>
<dbReference type="Proteomes" id="UP000677152">
    <property type="component" value="Chromosome"/>
</dbReference>
<evidence type="ECO:0000256" key="5">
    <source>
        <dbReference type="RuleBase" id="RU361140"/>
    </source>
</evidence>
<evidence type="ECO:0000256" key="3">
    <source>
        <dbReference type="ARBA" id="ARBA00022801"/>
    </source>
</evidence>